<dbReference type="GO" id="GO:0046872">
    <property type="term" value="F:metal ion binding"/>
    <property type="evidence" value="ECO:0007669"/>
    <property type="project" value="InterPro"/>
</dbReference>
<dbReference type="InterPro" id="IPR011765">
    <property type="entry name" value="Pept_M16_N"/>
</dbReference>
<dbReference type="PANTHER" id="PTHR11851">
    <property type="entry name" value="METALLOPROTEASE"/>
    <property type="match status" value="1"/>
</dbReference>
<feature type="domain" description="Peptidase M16 C-terminal" evidence="2">
    <location>
        <begin position="184"/>
        <end position="364"/>
    </location>
</feature>
<protein>
    <submittedName>
        <fullName evidence="3">Peptidase, M16 family</fullName>
    </submittedName>
</protein>
<dbReference type="SUPFAM" id="SSF63411">
    <property type="entry name" value="LuxS/MPP-like metallohydrolase"/>
    <property type="match status" value="2"/>
</dbReference>
<dbReference type="eggNOG" id="COG0612">
    <property type="taxonomic scope" value="Bacteria"/>
</dbReference>
<feature type="domain" description="Peptidase M16 N-terminal" evidence="1">
    <location>
        <begin position="30"/>
        <end position="152"/>
    </location>
</feature>
<evidence type="ECO:0000313" key="4">
    <source>
        <dbReference type="Proteomes" id="UP000000268"/>
    </source>
</evidence>
<dbReference type="KEGG" id="amr:AM1_4857"/>
<evidence type="ECO:0000313" key="3">
    <source>
        <dbReference type="EMBL" id="ABW29829.1"/>
    </source>
</evidence>
<dbReference type="STRING" id="329726.AM1_4857"/>
<dbReference type="RefSeq" id="WP_012165108.1">
    <property type="nucleotide sequence ID" value="NC_009925.1"/>
</dbReference>
<reference evidence="3 4" key="1">
    <citation type="journal article" date="2008" name="Proc. Natl. Acad. Sci. U.S.A.">
        <title>Niche adaptation and genome expansion in the chlorophyll d-producing cyanobacterium Acaryochloris marina.</title>
        <authorList>
            <person name="Swingley W.D."/>
            <person name="Chen M."/>
            <person name="Cheung P.C."/>
            <person name="Conrad A.L."/>
            <person name="Dejesa L.C."/>
            <person name="Hao J."/>
            <person name="Honchak B.M."/>
            <person name="Karbach L.E."/>
            <person name="Kurdoglu A."/>
            <person name="Lahiri S."/>
            <person name="Mastrian S.D."/>
            <person name="Miyashita H."/>
            <person name="Page L."/>
            <person name="Ramakrishna P."/>
            <person name="Satoh S."/>
            <person name="Sattley W.M."/>
            <person name="Shimada Y."/>
            <person name="Taylor H.L."/>
            <person name="Tomo T."/>
            <person name="Tsuchiya T."/>
            <person name="Wang Z.T."/>
            <person name="Raymond J."/>
            <person name="Mimuro M."/>
            <person name="Blankenship R.E."/>
            <person name="Touchman J.W."/>
        </authorList>
    </citation>
    <scope>NUCLEOTIDE SEQUENCE [LARGE SCALE GENOMIC DNA]</scope>
    <source>
        <strain evidence="4">MBIC 11017</strain>
    </source>
</reference>
<dbReference type="PANTHER" id="PTHR11851:SF224">
    <property type="entry name" value="PROCESSING PROTEASE"/>
    <property type="match status" value="1"/>
</dbReference>
<evidence type="ECO:0000259" key="1">
    <source>
        <dbReference type="Pfam" id="PF00675"/>
    </source>
</evidence>
<dbReference type="InterPro" id="IPR050361">
    <property type="entry name" value="MPP/UQCRC_Complex"/>
</dbReference>
<organism evidence="3 4">
    <name type="scientific">Acaryochloris marina (strain MBIC 11017)</name>
    <dbReference type="NCBI Taxonomy" id="329726"/>
    <lineage>
        <taxon>Bacteria</taxon>
        <taxon>Bacillati</taxon>
        <taxon>Cyanobacteriota</taxon>
        <taxon>Cyanophyceae</taxon>
        <taxon>Acaryochloridales</taxon>
        <taxon>Acaryochloridaceae</taxon>
        <taxon>Acaryochloris</taxon>
    </lineage>
</organism>
<dbReference type="Pfam" id="PF00675">
    <property type="entry name" value="Peptidase_M16"/>
    <property type="match status" value="1"/>
</dbReference>
<dbReference type="EMBL" id="CP000828">
    <property type="protein sequence ID" value="ABW29829.1"/>
    <property type="molecule type" value="Genomic_DNA"/>
</dbReference>
<dbReference type="Gene3D" id="3.30.830.10">
    <property type="entry name" value="Metalloenzyme, LuxS/M16 peptidase-like"/>
    <property type="match status" value="2"/>
</dbReference>
<name>B0C3J5_ACAM1</name>
<dbReference type="HOGENOM" id="CLU_009902_3_1_3"/>
<dbReference type="InterPro" id="IPR007863">
    <property type="entry name" value="Peptidase_M16_C"/>
</dbReference>
<dbReference type="InterPro" id="IPR011249">
    <property type="entry name" value="Metalloenz_LuxS/M16"/>
</dbReference>
<evidence type="ECO:0000259" key="2">
    <source>
        <dbReference type="Pfam" id="PF05193"/>
    </source>
</evidence>
<dbReference type="Proteomes" id="UP000000268">
    <property type="component" value="Chromosome"/>
</dbReference>
<dbReference type="AlphaFoldDB" id="B0C3J5"/>
<dbReference type="OrthoDB" id="9811314at2"/>
<dbReference type="Pfam" id="PF05193">
    <property type="entry name" value="Peptidase_M16_C"/>
    <property type="match status" value="1"/>
</dbReference>
<proteinExistence type="predicted"/>
<accession>B0C3J5</accession>
<sequence length="439" mass="47509">MLSLPAPTASVPVTSGLLCQKFELANGLTVLITENPIADIVSARIFVGAGSTRETSGQAGLAFVMAATLTKGTHRLSSAEIAEQVESVGASLGVERAPDYFLLSLKTVSEDFLDILSLAAELLQFPSFPPSEVELEKKLALQSIRSQQEQPFTLALKGLRQSLFPPGHPYTQIGPGDPDQIAQLQPADLHQYHQTYFRPDNMVISLSGNLQAAEAVHYCQQIFGDWPVPEQPLLPPIGLQPVSSMETGSNLAITTQPTQQSIVMLGHLAPSVQEPDYVALKLLYTYLCSGLSSRLFVELREKQGLAYEVSGFYPTRLGPSHFVVYLGTAADNTAIALAKLQAEIHRLSQQPLADEALETAKSKLLGQYVLGKQSNAQLAHLMGWYEALGLGIHYDQTFPKQIASLDVETVYQAAGQHLQQSHLSLVGSEAAVQPWLALS</sequence>
<keyword evidence="4" id="KW-1185">Reference proteome</keyword>
<gene>
    <name evidence="3" type="ordered locus">AM1_4857</name>
</gene>